<accession>A0AAN3A680</accession>
<dbReference type="Proteomes" id="UP000005475">
    <property type="component" value="Unassembled WGS sequence"/>
</dbReference>
<proteinExistence type="predicted"/>
<reference evidence="2" key="2">
    <citation type="submission" date="2007-04" db="EMBL/GenBank/DDBJ databases">
        <title>Draft genome sequence of Bacteroides ovatus (ATCC 8483).</title>
        <authorList>
            <person name="Sudarsanam P."/>
            <person name="Ley R."/>
            <person name="Guruge J."/>
            <person name="Turnbaugh P.J."/>
            <person name="Mahowald M."/>
            <person name="Liep D."/>
            <person name="Gordon J."/>
        </authorList>
    </citation>
    <scope>NUCLEOTIDE SEQUENCE [LARGE SCALE GENOMIC DNA]</scope>
    <source>
        <strain evidence="2">ATCC 8483 / DSM 1896 / JCM 5824 / BCRC 10623 / CCUG 4943 / NCTC 11153</strain>
    </source>
</reference>
<protein>
    <submittedName>
        <fullName evidence="1">Uncharacterized protein</fullName>
    </submittedName>
</protein>
<dbReference type="AlphaFoldDB" id="A0AAN3A680"/>
<gene>
    <name evidence="1" type="ORF">BACOVA_04085</name>
</gene>
<dbReference type="EMBL" id="AAXF02000052">
    <property type="protein sequence ID" value="EDO10636.1"/>
    <property type="molecule type" value="Genomic_DNA"/>
</dbReference>
<sequence>MPHHLKMMIIHQVNDIIFRTRKKIIQAYHVVTFVYKPSTEMRAYKTGSATYQYSFHSKYFYCLLKRRCLFVLFMVTNVTDLLKINNFRRGYFKKKQI</sequence>
<evidence type="ECO:0000313" key="1">
    <source>
        <dbReference type="EMBL" id="EDO10636.1"/>
    </source>
</evidence>
<organism evidence="1 2">
    <name type="scientific">Bacteroides ovatus (strain ATCC 8483 / DSM 1896 / JCM 5824 / BCRC 10623 / CCUG 4943 / NCTC 11153)</name>
    <dbReference type="NCBI Taxonomy" id="411476"/>
    <lineage>
        <taxon>Bacteria</taxon>
        <taxon>Pseudomonadati</taxon>
        <taxon>Bacteroidota</taxon>
        <taxon>Bacteroidia</taxon>
        <taxon>Bacteroidales</taxon>
        <taxon>Bacteroidaceae</taxon>
        <taxon>Bacteroides</taxon>
    </lineage>
</organism>
<reference evidence="1 2" key="1">
    <citation type="submission" date="2007-03" db="EMBL/GenBank/DDBJ databases">
        <authorList>
            <person name="Fulton L."/>
            <person name="Clifton S."/>
            <person name="Fulton B."/>
            <person name="Xu J."/>
            <person name="Minx P."/>
            <person name="Pepin K.H."/>
            <person name="Johnson M."/>
            <person name="Thiruvilangam P."/>
            <person name="Bhonagiri V."/>
            <person name="Nash W.E."/>
            <person name="Mardis E.R."/>
            <person name="Wilson R.K."/>
        </authorList>
    </citation>
    <scope>NUCLEOTIDE SEQUENCE [LARGE SCALE GENOMIC DNA]</scope>
    <source>
        <strain evidence="2">ATCC 8483 / DSM 1896 / JCM 5824 / BCRC 10623 / CCUG 4943 / NCTC 11153</strain>
    </source>
</reference>
<evidence type="ECO:0000313" key="2">
    <source>
        <dbReference type="Proteomes" id="UP000005475"/>
    </source>
</evidence>
<name>A0AAN3A680_BACO1</name>
<comment type="caution">
    <text evidence="1">The sequence shown here is derived from an EMBL/GenBank/DDBJ whole genome shotgun (WGS) entry which is preliminary data.</text>
</comment>